<dbReference type="Proteomes" id="UP001595528">
    <property type="component" value="Unassembled WGS sequence"/>
</dbReference>
<proteinExistence type="predicted"/>
<comment type="caution">
    <text evidence="2">The sequence shown here is derived from an EMBL/GenBank/DDBJ whole genome shotgun (WGS) entry which is preliminary data.</text>
</comment>
<protein>
    <recommendedName>
        <fullName evidence="4">Histidine kinase</fullName>
    </recommendedName>
</protein>
<accession>A0ABV7L747</accession>
<evidence type="ECO:0000313" key="2">
    <source>
        <dbReference type="EMBL" id="MFC3230422.1"/>
    </source>
</evidence>
<sequence length="187" mass="19400">MAGTEGGRTEAETAAGAKPSPAPSADVSPPPLPEPRVSVVLDERSFARPGGLSGIAPLAHLCLVGTPEGLLRIEAGYADPASGADPLFAVIHRDEAETLFRLMVDAYFRGLDEVVAEELVALRLRFGVTGFEISVRRDGEERALSCPPSAMMRVAHGLGRVLDRMAAADPQPADTGPGEGGAPPAQP</sequence>
<reference evidence="3" key="1">
    <citation type="journal article" date="2019" name="Int. J. Syst. Evol. Microbiol.">
        <title>The Global Catalogue of Microorganisms (GCM) 10K type strain sequencing project: providing services to taxonomists for standard genome sequencing and annotation.</title>
        <authorList>
            <consortium name="The Broad Institute Genomics Platform"/>
            <consortium name="The Broad Institute Genome Sequencing Center for Infectious Disease"/>
            <person name="Wu L."/>
            <person name="Ma J."/>
        </authorList>
    </citation>
    <scope>NUCLEOTIDE SEQUENCE [LARGE SCALE GENOMIC DNA]</scope>
    <source>
        <strain evidence="3">KCTC 42964</strain>
    </source>
</reference>
<keyword evidence="3" id="KW-1185">Reference proteome</keyword>
<dbReference type="RefSeq" id="WP_379905580.1">
    <property type="nucleotide sequence ID" value="NZ_JBHRTR010000046.1"/>
</dbReference>
<name>A0ABV7L747_9PROT</name>
<organism evidence="2 3">
    <name type="scientific">Marinibaculum pumilum</name>
    <dbReference type="NCBI Taxonomy" id="1766165"/>
    <lineage>
        <taxon>Bacteria</taxon>
        <taxon>Pseudomonadati</taxon>
        <taxon>Pseudomonadota</taxon>
        <taxon>Alphaproteobacteria</taxon>
        <taxon>Rhodospirillales</taxon>
        <taxon>Rhodospirillaceae</taxon>
        <taxon>Marinibaculum</taxon>
    </lineage>
</organism>
<evidence type="ECO:0000313" key="3">
    <source>
        <dbReference type="Proteomes" id="UP001595528"/>
    </source>
</evidence>
<feature type="region of interest" description="Disordered" evidence="1">
    <location>
        <begin position="1"/>
        <end position="34"/>
    </location>
</feature>
<gene>
    <name evidence="2" type="ORF">ACFOGJ_24450</name>
</gene>
<evidence type="ECO:0000256" key="1">
    <source>
        <dbReference type="SAM" id="MobiDB-lite"/>
    </source>
</evidence>
<evidence type="ECO:0008006" key="4">
    <source>
        <dbReference type="Google" id="ProtNLM"/>
    </source>
</evidence>
<feature type="region of interest" description="Disordered" evidence="1">
    <location>
        <begin position="167"/>
        <end position="187"/>
    </location>
</feature>
<feature type="compositionally biased region" description="Low complexity" evidence="1">
    <location>
        <begin position="12"/>
        <end position="27"/>
    </location>
</feature>
<dbReference type="EMBL" id="JBHRTR010000046">
    <property type="protein sequence ID" value="MFC3230422.1"/>
    <property type="molecule type" value="Genomic_DNA"/>
</dbReference>